<gene>
    <name evidence="14" type="ORF">OSB1V03_LOCUS18036</name>
</gene>
<feature type="compositionally biased region" description="Low complexity" evidence="12">
    <location>
        <begin position="195"/>
        <end position="204"/>
    </location>
</feature>
<keyword evidence="3" id="KW-0488">Methylation</keyword>
<dbReference type="PROSITE" id="PS50102">
    <property type="entry name" value="RRM"/>
    <property type="match status" value="1"/>
</dbReference>
<protein>
    <recommendedName>
        <fullName evidence="2">Eukaryotic translation initiation factor 4H</fullName>
    </recommendedName>
</protein>
<feature type="compositionally biased region" description="Basic and acidic residues" evidence="12">
    <location>
        <begin position="252"/>
        <end position="282"/>
    </location>
</feature>
<dbReference type="InterPro" id="IPR012677">
    <property type="entry name" value="Nucleotide-bd_a/b_plait_sf"/>
</dbReference>
<evidence type="ECO:0000256" key="3">
    <source>
        <dbReference type="ARBA" id="ARBA00022481"/>
    </source>
</evidence>
<keyword evidence="15" id="KW-1185">Reference proteome</keyword>
<evidence type="ECO:0000256" key="4">
    <source>
        <dbReference type="ARBA" id="ARBA00022490"/>
    </source>
</evidence>
<evidence type="ECO:0000256" key="12">
    <source>
        <dbReference type="SAM" id="MobiDB-lite"/>
    </source>
</evidence>
<evidence type="ECO:0000256" key="5">
    <source>
        <dbReference type="ARBA" id="ARBA00022540"/>
    </source>
</evidence>
<evidence type="ECO:0000256" key="1">
    <source>
        <dbReference type="ARBA" id="ARBA00004556"/>
    </source>
</evidence>
<evidence type="ECO:0000259" key="13">
    <source>
        <dbReference type="PROSITE" id="PS50102"/>
    </source>
</evidence>
<dbReference type="Proteomes" id="UP000759131">
    <property type="component" value="Unassembled WGS sequence"/>
</dbReference>
<evidence type="ECO:0000256" key="10">
    <source>
        <dbReference type="ARBA" id="ARBA00025462"/>
    </source>
</evidence>
<comment type="subcellular location">
    <subcellularLocation>
        <location evidence="1">Cytoplasm</location>
        <location evidence="1">Perinuclear region</location>
    </subcellularLocation>
</comment>
<dbReference type="InterPro" id="IPR035979">
    <property type="entry name" value="RBD_domain_sf"/>
</dbReference>
<dbReference type="GO" id="GO:0003743">
    <property type="term" value="F:translation initiation factor activity"/>
    <property type="evidence" value="ECO:0007669"/>
    <property type="project" value="UniProtKB-KW"/>
</dbReference>
<evidence type="ECO:0000256" key="2">
    <source>
        <dbReference type="ARBA" id="ARBA00013856"/>
    </source>
</evidence>
<dbReference type="OrthoDB" id="48651at2759"/>
<proteinExistence type="predicted"/>
<dbReference type="PANTHER" id="PTHR23236">
    <property type="entry name" value="EUKARYOTIC TRANSLATION INITIATION FACTOR 4B/4H"/>
    <property type="match status" value="1"/>
</dbReference>
<feature type="compositionally biased region" description="Gly residues" evidence="12">
    <location>
        <begin position="242"/>
        <end position="251"/>
    </location>
</feature>
<feature type="compositionally biased region" description="Gly residues" evidence="12">
    <location>
        <begin position="137"/>
        <end position="150"/>
    </location>
</feature>
<feature type="compositionally biased region" description="Basic and acidic residues" evidence="12">
    <location>
        <begin position="172"/>
        <end position="193"/>
    </location>
</feature>
<keyword evidence="6" id="KW-0597">Phosphoprotein</keyword>
<comment type="function">
    <text evidence="10">Stimulates the RNA helicase activity of EIF4A in the translation initiation complex. Binds weakly mRNA.</text>
</comment>
<sequence length="340" mass="37451">MADTYRPHSNDNQSLRSGRGFGPSSGGSRNFGGNDFNNFSSSGSGGGGRDPPYTVFIGNLPRKVIQGDIDDMFKNLKLRSVRLVRDKETDQFKGYCYVEFEDEESLRMALEFDGADFNGNILRVNIAENRRNDRKGFSGGGGGRGGGRGGFDQRSGPPQNRGGPRPPNNGRFDGRPPQDRYDGRGGDRNDRPRTNSGSDNYNSSGGRGGSFERNDRGYDRGGGGGGYRGSDRGGFNSDRRGNFGGRYGGGRDNFRGRDGDRRPPPSHPPEEFKELSAEEQANRPRIRLLPRTVGKPLNELADSTARDSIFGGARPRDERQYEERRRKESESKDSSDGRDQ</sequence>
<dbReference type="Pfam" id="PF00076">
    <property type="entry name" value="RRM_1"/>
    <property type="match status" value="1"/>
</dbReference>
<dbReference type="GO" id="GO:0003723">
    <property type="term" value="F:RNA binding"/>
    <property type="evidence" value="ECO:0007669"/>
    <property type="project" value="UniProtKB-UniRule"/>
</dbReference>
<name>A0A7R9LEQ5_9ACAR</name>
<keyword evidence="4" id="KW-0963">Cytoplasm</keyword>
<keyword evidence="9" id="KW-0007">Acetylation</keyword>
<dbReference type="InterPro" id="IPR000504">
    <property type="entry name" value="RRM_dom"/>
</dbReference>
<evidence type="ECO:0000256" key="7">
    <source>
        <dbReference type="ARBA" id="ARBA00022884"/>
    </source>
</evidence>
<dbReference type="InterPro" id="IPR034229">
    <property type="entry name" value="eIF4H_RRM"/>
</dbReference>
<keyword evidence="7 11" id="KW-0694">RNA-binding</keyword>
<feature type="domain" description="RRM" evidence="13">
    <location>
        <begin position="53"/>
        <end position="129"/>
    </location>
</feature>
<dbReference type="EMBL" id="CAJPIZ010022948">
    <property type="protein sequence ID" value="CAG2118084.1"/>
    <property type="molecule type" value="Genomic_DNA"/>
</dbReference>
<dbReference type="Gene3D" id="3.30.70.330">
    <property type="match status" value="1"/>
</dbReference>
<dbReference type="CDD" id="cd12401">
    <property type="entry name" value="RRM_eIF4H"/>
    <property type="match status" value="1"/>
</dbReference>
<feature type="region of interest" description="Disordered" evidence="12">
    <location>
        <begin position="1"/>
        <end position="50"/>
    </location>
</feature>
<feature type="compositionally biased region" description="Basic and acidic residues" evidence="12">
    <location>
        <begin position="314"/>
        <end position="340"/>
    </location>
</feature>
<evidence type="ECO:0000313" key="15">
    <source>
        <dbReference type="Proteomes" id="UP000759131"/>
    </source>
</evidence>
<evidence type="ECO:0000256" key="11">
    <source>
        <dbReference type="PROSITE-ProRule" id="PRU00176"/>
    </source>
</evidence>
<evidence type="ECO:0000256" key="9">
    <source>
        <dbReference type="ARBA" id="ARBA00022990"/>
    </source>
</evidence>
<dbReference type="GO" id="GO:0048471">
    <property type="term" value="C:perinuclear region of cytoplasm"/>
    <property type="evidence" value="ECO:0007669"/>
    <property type="project" value="UniProtKB-SubCell"/>
</dbReference>
<keyword evidence="8" id="KW-0648">Protein biosynthesis</keyword>
<dbReference type="PANTHER" id="PTHR23236:SF11">
    <property type="entry name" value="EUKARYOTIC TRANSLATION INITIATION FACTOR 4H"/>
    <property type="match status" value="1"/>
</dbReference>
<reference evidence="14" key="1">
    <citation type="submission" date="2020-11" db="EMBL/GenBank/DDBJ databases">
        <authorList>
            <person name="Tran Van P."/>
        </authorList>
    </citation>
    <scope>NUCLEOTIDE SEQUENCE</scope>
</reference>
<keyword evidence="5" id="KW-0396">Initiation factor</keyword>
<dbReference type="EMBL" id="OC877523">
    <property type="protein sequence ID" value="CAD7640076.1"/>
    <property type="molecule type" value="Genomic_DNA"/>
</dbReference>
<feature type="region of interest" description="Disordered" evidence="12">
    <location>
        <begin position="132"/>
        <end position="340"/>
    </location>
</feature>
<dbReference type="SUPFAM" id="SSF54928">
    <property type="entry name" value="RNA-binding domain, RBD"/>
    <property type="match status" value="1"/>
</dbReference>
<feature type="compositionally biased region" description="Low complexity" evidence="12">
    <location>
        <begin position="154"/>
        <end position="171"/>
    </location>
</feature>
<evidence type="ECO:0000256" key="6">
    <source>
        <dbReference type="ARBA" id="ARBA00022553"/>
    </source>
</evidence>
<evidence type="ECO:0000313" key="14">
    <source>
        <dbReference type="EMBL" id="CAD7640076.1"/>
    </source>
</evidence>
<organism evidence="14">
    <name type="scientific">Medioppia subpectinata</name>
    <dbReference type="NCBI Taxonomy" id="1979941"/>
    <lineage>
        <taxon>Eukaryota</taxon>
        <taxon>Metazoa</taxon>
        <taxon>Ecdysozoa</taxon>
        <taxon>Arthropoda</taxon>
        <taxon>Chelicerata</taxon>
        <taxon>Arachnida</taxon>
        <taxon>Acari</taxon>
        <taxon>Acariformes</taxon>
        <taxon>Sarcoptiformes</taxon>
        <taxon>Oribatida</taxon>
        <taxon>Brachypylina</taxon>
        <taxon>Oppioidea</taxon>
        <taxon>Oppiidae</taxon>
        <taxon>Medioppia</taxon>
    </lineage>
</organism>
<evidence type="ECO:0000256" key="8">
    <source>
        <dbReference type="ARBA" id="ARBA00022917"/>
    </source>
</evidence>
<feature type="compositionally biased region" description="Basic and acidic residues" evidence="12">
    <location>
        <begin position="210"/>
        <end position="219"/>
    </location>
</feature>
<dbReference type="AlphaFoldDB" id="A0A7R9LEQ5"/>
<accession>A0A7R9LEQ5</accession>
<dbReference type="SMART" id="SM00360">
    <property type="entry name" value="RRM"/>
    <property type="match status" value="1"/>
</dbReference>
<feature type="compositionally biased region" description="Low complexity" evidence="12">
    <location>
        <begin position="26"/>
        <end position="42"/>
    </location>
</feature>